<dbReference type="Pfam" id="PF00440">
    <property type="entry name" value="TetR_N"/>
    <property type="match status" value="1"/>
</dbReference>
<evidence type="ECO:0000256" key="4">
    <source>
        <dbReference type="PROSITE-ProRule" id="PRU00335"/>
    </source>
</evidence>
<dbReference type="PROSITE" id="PS50977">
    <property type="entry name" value="HTH_TETR_2"/>
    <property type="match status" value="1"/>
</dbReference>
<gene>
    <name evidence="6" type="ORF">SPMU_32730</name>
</gene>
<evidence type="ECO:0000313" key="6">
    <source>
        <dbReference type="EMBL" id="OWK28028.1"/>
    </source>
</evidence>
<dbReference type="AlphaFoldDB" id="A0A245ZE64"/>
<dbReference type="SUPFAM" id="SSF46689">
    <property type="entry name" value="Homeodomain-like"/>
    <property type="match status" value="1"/>
</dbReference>
<keyword evidence="1" id="KW-0805">Transcription regulation</keyword>
<dbReference type="RefSeq" id="WP_088335316.1">
    <property type="nucleotide sequence ID" value="NZ_NBBJ01000007.1"/>
</dbReference>
<dbReference type="InterPro" id="IPR001647">
    <property type="entry name" value="HTH_TetR"/>
</dbReference>
<dbReference type="PANTHER" id="PTHR30055">
    <property type="entry name" value="HTH-TYPE TRANSCRIPTIONAL REGULATOR RUTR"/>
    <property type="match status" value="1"/>
</dbReference>
<dbReference type="InterPro" id="IPR041586">
    <property type="entry name" value="PsrA_TetR_C"/>
</dbReference>
<feature type="DNA-binding region" description="H-T-H motif" evidence="4">
    <location>
        <begin position="42"/>
        <end position="61"/>
    </location>
</feature>
<dbReference type="PANTHER" id="PTHR30055:SF234">
    <property type="entry name" value="HTH-TYPE TRANSCRIPTIONAL REGULATOR BETI"/>
    <property type="match status" value="1"/>
</dbReference>
<evidence type="ECO:0000256" key="3">
    <source>
        <dbReference type="ARBA" id="ARBA00023163"/>
    </source>
</evidence>
<dbReference type="Pfam" id="PF17939">
    <property type="entry name" value="TetR_C_30"/>
    <property type="match status" value="1"/>
</dbReference>
<reference evidence="6 7" key="1">
    <citation type="submission" date="2017-03" db="EMBL/GenBank/DDBJ databases">
        <title>Genome sequence of Sphingomonas mucosissima DSM 17494.</title>
        <authorList>
            <person name="Poehlein A."/>
            <person name="Wuebbeler J.H."/>
            <person name="Steinbuechel A."/>
            <person name="Daniel R."/>
        </authorList>
    </citation>
    <scope>NUCLEOTIDE SEQUENCE [LARGE SCALE GENOMIC DNA]</scope>
    <source>
        <strain evidence="6 7">DSM 17494</strain>
    </source>
</reference>
<evidence type="ECO:0000259" key="5">
    <source>
        <dbReference type="PROSITE" id="PS50977"/>
    </source>
</evidence>
<dbReference type="EMBL" id="NBBJ01000007">
    <property type="protein sequence ID" value="OWK28028.1"/>
    <property type="molecule type" value="Genomic_DNA"/>
</dbReference>
<evidence type="ECO:0000256" key="2">
    <source>
        <dbReference type="ARBA" id="ARBA00023125"/>
    </source>
</evidence>
<evidence type="ECO:0000256" key="1">
    <source>
        <dbReference type="ARBA" id="ARBA00023015"/>
    </source>
</evidence>
<sequence>MDAQGIPDPVRARGRPRSSIRDAGIREAAWALIARVGCQALTFEAVAQAVGCSRTTLYRRFANKGELIQHLLDETALSFAPKFAIDAPPREKLLAHARTCVTIYTGDRGPAFIQIMAASRSDDTIASAMRAHGNLVVPHYYEPLRSLAPGADERTIRFALHTLIGSILHHVGALNKVPNDEQLQRLVDAAIGLCQTNVAAPRGRC</sequence>
<accession>A0A245ZE64</accession>
<name>A0A245ZE64_9SPHN</name>
<dbReference type="GO" id="GO:0003700">
    <property type="term" value="F:DNA-binding transcription factor activity"/>
    <property type="evidence" value="ECO:0007669"/>
    <property type="project" value="TreeGrafter"/>
</dbReference>
<evidence type="ECO:0000313" key="7">
    <source>
        <dbReference type="Proteomes" id="UP000197783"/>
    </source>
</evidence>
<proteinExistence type="predicted"/>
<protein>
    <submittedName>
        <fullName evidence="6">Bacterial regulatory protein, tetR family</fullName>
    </submittedName>
</protein>
<dbReference type="InterPro" id="IPR050109">
    <property type="entry name" value="HTH-type_TetR-like_transc_reg"/>
</dbReference>
<feature type="domain" description="HTH tetR-type" evidence="5">
    <location>
        <begin position="19"/>
        <end position="79"/>
    </location>
</feature>
<keyword evidence="2 4" id="KW-0238">DNA-binding</keyword>
<keyword evidence="7" id="KW-1185">Reference proteome</keyword>
<dbReference type="Proteomes" id="UP000197783">
    <property type="component" value="Unassembled WGS sequence"/>
</dbReference>
<comment type="caution">
    <text evidence="6">The sequence shown here is derived from an EMBL/GenBank/DDBJ whole genome shotgun (WGS) entry which is preliminary data.</text>
</comment>
<keyword evidence="3" id="KW-0804">Transcription</keyword>
<organism evidence="6 7">
    <name type="scientific">Sphingomonas mucosissima</name>
    <dbReference type="NCBI Taxonomy" id="370959"/>
    <lineage>
        <taxon>Bacteria</taxon>
        <taxon>Pseudomonadati</taxon>
        <taxon>Pseudomonadota</taxon>
        <taxon>Alphaproteobacteria</taxon>
        <taxon>Sphingomonadales</taxon>
        <taxon>Sphingomonadaceae</taxon>
        <taxon>Sphingomonas</taxon>
    </lineage>
</organism>
<dbReference type="Gene3D" id="1.10.357.10">
    <property type="entry name" value="Tetracycline Repressor, domain 2"/>
    <property type="match status" value="1"/>
</dbReference>
<dbReference type="GO" id="GO:0000976">
    <property type="term" value="F:transcription cis-regulatory region binding"/>
    <property type="evidence" value="ECO:0007669"/>
    <property type="project" value="TreeGrafter"/>
</dbReference>
<dbReference type="InterPro" id="IPR009057">
    <property type="entry name" value="Homeodomain-like_sf"/>
</dbReference>
<dbReference type="OrthoDB" id="7510588at2"/>